<protein>
    <submittedName>
        <fullName evidence="3 5">Clavaminate synthase-like protein</fullName>
    </submittedName>
</protein>
<dbReference type="PANTHER" id="PTHR12461:SF99">
    <property type="entry name" value="BIFUNCTIONAL PEPTIDASE AND (3S)-LYSYL HYDROXYLASE JMJD7"/>
    <property type="match status" value="1"/>
</dbReference>
<accession>A0A6G1FRC0</accession>
<dbReference type="OrthoDB" id="415358at2759"/>
<dbReference type="Pfam" id="PF13621">
    <property type="entry name" value="Cupin_8"/>
    <property type="match status" value="1"/>
</dbReference>
<organism evidence="3">
    <name type="scientific">Eremomyces bilateralis CBS 781.70</name>
    <dbReference type="NCBI Taxonomy" id="1392243"/>
    <lineage>
        <taxon>Eukaryota</taxon>
        <taxon>Fungi</taxon>
        <taxon>Dikarya</taxon>
        <taxon>Ascomycota</taxon>
        <taxon>Pezizomycotina</taxon>
        <taxon>Dothideomycetes</taxon>
        <taxon>Dothideomycetes incertae sedis</taxon>
        <taxon>Eremomycetales</taxon>
        <taxon>Eremomycetaceae</taxon>
        <taxon>Eremomyces</taxon>
    </lineage>
</organism>
<dbReference type="RefSeq" id="XP_033529907.1">
    <property type="nucleotide sequence ID" value="XM_033681582.1"/>
</dbReference>
<dbReference type="Proteomes" id="UP000504638">
    <property type="component" value="Unplaced"/>
</dbReference>
<feature type="domain" description="JmjC" evidence="2">
    <location>
        <begin position="134"/>
        <end position="317"/>
    </location>
</feature>
<name>A0A6G1FRC0_9PEZI</name>
<dbReference type="AlphaFoldDB" id="A0A6G1FRC0"/>
<dbReference type="InterPro" id="IPR014710">
    <property type="entry name" value="RmlC-like_jellyroll"/>
</dbReference>
<reference evidence="5" key="3">
    <citation type="submission" date="2025-04" db="UniProtKB">
        <authorList>
            <consortium name="RefSeq"/>
        </authorList>
    </citation>
    <scope>IDENTIFICATION</scope>
    <source>
        <strain evidence="5">CBS 781.70</strain>
    </source>
</reference>
<gene>
    <name evidence="3 5" type="ORF">P152DRAFT_477418</name>
</gene>
<dbReference type="SMART" id="SM00558">
    <property type="entry name" value="JmjC"/>
    <property type="match status" value="1"/>
</dbReference>
<feature type="region of interest" description="Disordered" evidence="1">
    <location>
        <begin position="234"/>
        <end position="256"/>
    </location>
</feature>
<dbReference type="InterPro" id="IPR003347">
    <property type="entry name" value="JmjC_dom"/>
</dbReference>
<evidence type="ECO:0000313" key="4">
    <source>
        <dbReference type="Proteomes" id="UP000504638"/>
    </source>
</evidence>
<evidence type="ECO:0000313" key="3">
    <source>
        <dbReference type="EMBL" id="KAF1808276.1"/>
    </source>
</evidence>
<dbReference type="PROSITE" id="PS51184">
    <property type="entry name" value="JMJC"/>
    <property type="match status" value="1"/>
</dbReference>
<evidence type="ECO:0000313" key="5">
    <source>
        <dbReference type="RefSeq" id="XP_033529907.1"/>
    </source>
</evidence>
<dbReference type="SUPFAM" id="SSF51197">
    <property type="entry name" value="Clavaminate synthase-like"/>
    <property type="match status" value="1"/>
</dbReference>
<dbReference type="GeneID" id="54422152"/>
<proteinExistence type="predicted"/>
<dbReference type="EMBL" id="ML975186">
    <property type="protein sequence ID" value="KAF1808276.1"/>
    <property type="molecule type" value="Genomic_DNA"/>
</dbReference>
<keyword evidence="4" id="KW-1185">Reference proteome</keyword>
<evidence type="ECO:0000256" key="1">
    <source>
        <dbReference type="SAM" id="MobiDB-lite"/>
    </source>
</evidence>
<dbReference type="PANTHER" id="PTHR12461">
    <property type="entry name" value="HYPOXIA-INDUCIBLE FACTOR 1 ALPHA INHIBITOR-RELATED"/>
    <property type="match status" value="1"/>
</dbReference>
<sequence>MGSKAERVQEAVREAIVEYQELNDSNVQVVGEEPSPLEFMRLVALNRPCLIKKGARNWTAVRKWNSKYLSNVMRDEEVEVAVSPLGNADAPVKTENGDYWFVKPLDKTINFVAAVEHIKMEEASAEQGPHVQYCQSQNDNMRNEYSPLLDDIPRDIPWARIALEKTPDAINFWLGHSKSTTSLHKDNYENVYVQVVGSKTFTILPPVETACVNEQMLPTATYVEDSEGRLVPTLDDDPSPRPFPLWDPDQPEENASPLSKYARPIVVTLEPGDMFYLPSMWWHKVAQKCGEEGICVAVNYWYDMNFNGSLYSLEKMAQGVSWALFQEEGDQRREHGEKQEL</sequence>
<dbReference type="InterPro" id="IPR041667">
    <property type="entry name" value="Cupin_8"/>
</dbReference>
<dbReference type="Gene3D" id="2.60.120.10">
    <property type="entry name" value="Jelly Rolls"/>
    <property type="match status" value="1"/>
</dbReference>
<reference evidence="3 5" key="1">
    <citation type="submission" date="2020-01" db="EMBL/GenBank/DDBJ databases">
        <authorList>
            <consortium name="DOE Joint Genome Institute"/>
            <person name="Haridas S."/>
            <person name="Albert R."/>
            <person name="Binder M."/>
            <person name="Bloem J."/>
            <person name="Labutti K."/>
            <person name="Salamov A."/>
            <person name="Andreopoulos B."/>
            <person name="Baker S.E."/>
            <person name="Barry K."/>
            <person name="Bills G."/>
            <person name="Bluhm B.H."/>
            <person name="Cannon C."/>
            <person name="Castanera R."/>
            <person name="Culley D.E."/>
            <person name="Daum C."/>
            <person name="Ezra D."/>
            <person name="Gonzalez J.B."/>
            <person name="Henrissat B."/>
            <person name="Kuo A."/>
            <person name="Liang C."/>
            <person name="Lipzen A."/>
            <person name="Lutzoni F."/>
            <person name="Magnuson J."/>
            <person name="Mondo S."/>
            <person name="Nolan M."/>
            <person name="Ohm R."/>
            <person name="Pangilinan J."/>
            <person name="Park H.-J."/>
            <person name="Ramirez L."/>
            <person name="Alfaro M."/>
            <person name="Sun H."/>
            <person name="Tritt A."/>
            <person name="Yoshinaga Y."/>
            <person name="Zwiers L.-H."/>
            <person name="Turgeon B.G."/>
            <person name="Goodwin S.B."/>
            <person name="Spatafora J.W."/>
            <person name="Crous P.W."/>
            <person name="Grigoriev I.V."/>
        </authorList>
    </citation>
    <scope>NUCLEOTIDE SEQUENCE</scope>
    <source>
        <strain evidence="3 5">CBS 781.70</strain>
    </source>
</reference>
<evidence type="ECO:0000259" key="2">
    <source>
        <dbReference type="PROSITE" id="PS51184"/>
    </source>
</evidence>
<reference evidence="5" key="2">
    <citation type="submission" date="2020-04" db="EMBL/GenBank/DDBJ databases">
        <authorList>
            <consortium name="NCBI Genome Project"/>
        </authorList>
    </citation>
    <scope>NUCLEOTIDE SEQUENCE</scope>
    <source>
        <strain evidence="5">CBS 781.70</strain>
    </source>
</reference>